<keyword evidence="2" id="KW-1185">Reference proteome</keyword>
<reference evidence="1 2" key="1">
    <citation type="submission" date="2020-08" db="EMBL/GenBank/DDBJ databases">
        <title>Sequencing the genomes of 1000 actinobacteria strains.</title>
        <authorList>
            <person name="Klenk H.-P."/>
        </authorList>
    </citation>
    <scope>NUCLEOTIDE SEQUENCE [LARGE SCALE GENOMIC DNA]</scope>
    <source>
        <strain evidence="1 2">DSM 43023</strain>
    </source>
</reference>
<protein>
    <submittedName>
        <fullName evidence="1">Transcriptional regulator with XRE-family HTH domain</fullName>
    </submittedName>
</protein>
<sequence>MTHLMKRLDEHRRSQGITLVVVAGQLGTYKSTLSKWSSGSDSPLFHRAVAYASAVNARIVLPHQGRVLAEGLDIVDALPDLRRFVGAPYRRMAARVGLHYKTLETFEARTGPRYLSTVEMYAAGLGLSLGMLPAVELAVAP</sequence>
<dbReference type="SUPFAM" id="SSF47413">
    <property type="entry name" value="lambda repressor-like DNA-binding domains"/>
    <property type="match status" value="1"/>
</dbReference>
<evidence type="ECO:0000313" key="1">
    <source>
        <dbReference type="EMBL" id="MBB4940712.1"/>
    </source>
</evidence>
<evidence type="ECO:0000313" key="2">
    <source>
        <dbReference type="Proteomes" id="UP000534286"/>
    </source>
</evidence>
<dbReference type="RefSeq" id="WP_184756878.1">
    <property type="nucleotide sequence ID" value="NZ_JACHJU010000002.1"/>
</dbReference>
<dbReference type="EMBL" id="JACHJU010000002">
    <property type="protein sequence ID" value="MBB4940712.1"/>
    <property type="molecule type" value="Genomic_DNA"/>
</dbReference>
<dbReference type="InterPro" id="IPR010982">
    <property type="entry name" value="Lambda_DNA-bd_dom_sf"/>
</dbReference>
<dbReference type="CDD" id="cd00093">
    <property type="entry name" value="HTH_XRE"/>
    <property type="match status" value="1"/>
</dbReference>
<organism evidence="1 2">
    <name type="scientific">Streptosporangium album</name>
    <dbReference type="NCBI Taxonomy" id="47479"/>
    <lineage>
        <taxon>Bacteria</taxon>
        <taxon>Bacillati</taxon>
        <taxon>Actinomycetota</taxon>
        <taxon>Actinomycetes</taxon>
        <taxon>Streptosporangiales</taxon>
        <taxon>Streptosporangiaceae</taxon>
        <taxon>Streptosporangium</taxon>
    </lineage>
</organism>
<dbReference type="Gene3D" id="1.10.260.40">
    <property type="entry name" value="lambda repressor-like DNA-binding domains"/>
    <property type="match status" value="1"/>
</dbReference>
<dbReference type="GO" id="GO:0003677">
    <property type="term" value="F:DNA binding"/>
    <property type="evidence" value="ECO:0007669"/>
    <property type="project" value="InterPro"/>
</dbReference>
<comment type="caution">
    <text evidence="1">The sequence shown here is derived from an EMBL/GenBank/DDBJ whole genome shotgun (WGS) entry which is preliminary data.</text>
</comment>
<accession>A0A7W7RZ22</accession>
<dbReference type="AlphaFoldDB" id="A0A7W7RZ22"/>
<gene>
    <name evidence="1" type="ORF">FHR32_005089</name>
</gene>
<proteinExistence type="predicted"/>
<name>A0A7W7RZ22_9ACTN</name>
<dbReference type="InterPro" id="IPR001387">
    <property type="entry name" value="Cro/C1-type_HTH"/>
</dbReference>
<dbReference type="Proteomes" id="UP000534286">
    <property type="component" value="Unassembled WGS sequence"/>
</dbReference>